<dbReference type="EMBL" id="JBHSON010000177">
    <property type="protein sequence ID" value="MFC5754731.1"/>
    <property type="molecule type" value="Genomic_DNA"/>
</dbReference>
<name>A0ABW1AJL6_9ACTN</name>
<sequence>MSPDDLDTALTLRTALARYEDLRTRDLFEEDDDHEPLSRAEALEMIALGEVIARKARYGRQLAVRTARERGASWSQIGRALGTSKQTAWETHNRWIEQQAEQRRDRGHWGLDEAEAVRERDLAGRRPEDGE</sequence>
<dbReference type="Proteomes" id="UP001596074">
    <property type="component" value="Unassembled WGS sequence"/>
</dbReference>
<accession>A0ABW1AJL6</accession>
<dbReference type="RefSeq" id="WP_378293117.1">
    <property type="nucleotide sequence ID" value="NZ_JBHSON010000177.1"/>
</dbReference>
<gene>
    <name evidence="2" type="ORF">ACFPZN_54740</name>
</gene>
<proteinExistence type="predicted"/>
<organism evidence="2 3">
    <name type="scientific">Actinomadura rugatobispora</name>
    <dbReference type="NCBI Taxonomy" id="1994"/>
    <lineage>
        <taxon>Bacteria</taxon>
        <taxon>Bacillati</taxon>
        <taxon>Actinomycetota</taxon>
        <taxon>Actinomycetes</taxon>
        <taxon>Streptosporangiales</taxon>
        <taxon>Thermomonosporaceae</taxon>
        <taxon>Actinomadura</taxon>
    </lineage>
</organism>
<comment type="caution">
    <text evidence="2">The sequence shown here is derived from an EMBL/GenBank/DDBJ whole genome shotgun (WGS) entry which is preliminary data.</text>
</comment>
<evidence type="ECO:0000313" key="3">
    <source>
        <dbReference type="Proteomes" id="UP001596074"/>
    </source>
</evidence>
<evidence type="ECO:0000313" key="2">
    <source>
        <dbReference type="EMBL" id="MFC5754731.1"/>
    </source>
</evidence>
<evidence type="ECO:0008006" key="4">
    <source>
        <dbReference type="Google" id="ProtNLM"/>
    </source>
</evidence>
<feature type="region of interest" description="Disordered" evidence="1">
    <location>
        <begin position="100"/>
        <end position="131"/>
    </location>
</feature>
<evidence type="ECO:0000256" key="1">
    <source>
        <dbReference type="SAM" id="MobiDB-lite"/>
    </source>
</evidence>
<reference evidence="3" key="1">
    <citation type="journal article" date="2019" name="Int. J. Syst. Evol. Microbiol.">
        <title>The Global Catalogue of Microorganisms (GCM) 10K type strain sequencing project: providing services to taxonomists for standard genome sequencing and annotation.</title>
        <authorList>
            <consortium name="The Broad Institute Genomics Platform"/>
            <consortium name="The Broad Institute Genome Sequencing Center for Infectious Disease"/>
            <person name="Wu L."/>
            <person name="Ma J."/>
        </authorList>
    </citation>
    <scope>NUCLEOTIDE SEQUENCE [LARGE SCALE GENOMIC DNA]</scope>
    <source>
        <strain evidence="3">KCTC 42087</strain>
    </source>
</reference>
<protein>
    <recommendedName>
        <fullName evidence="4">Helix-turn-helix domain-containing protein</fullName>
    </recommendedName>
</protein>
<keyword evidence="3" id="KW-1185">Reference proteome</keyword>